<sequence length="196" mass="22554">MNTIELQFDEKNSDVLIWNGQVVMSRTEEEYFEALFARLRYLSPSKVLEIGFGLGISAALIQKHLMPAQHDIFEVEQGIYMDLQEFANRHASVRPFFSAWQTVQNEEKYDFIFYDPFDYIPHGQFPSYSKSETATRLKQLLTPSGLLCHPHFGDGDVPDVEGFDTVIVERLQVKPIRMADESTCEDVAIVYHQPKA</sequence>
<dbReference type="Gene3D" id="3.40.50.150">
    <property type="entry name" value="Vaccinia Virus protein VP39"/>
    <property type="match status" value="1"/>
</dbReference>
<dbReference type="InterPro" id="IPR029063">
    <property type="entry name" value="SAM-dependent_MTases_sf"/>
</dbReference>
<dbReference type="GO" id="GO:0030731">
    <property type="term" value="F:guanidinoacetate N-methyltransferase activity"/>
    <property type="evidence" value="ECO:0007669"/>
    <property type="project" value="TreeGrafter"/>
</dbReference>
<dbReference type="GO" id="GO:0005737">
    <property type="term" value="C:cytoplasm"/>
    <property type="evidence" value="ECO:0007669"/>
    <property type="project" value="TreeGrafter"/>
</dbReference>
<dbReference type="AlphaFoldDB" id="A0A7Z0LKP5"/>
<proteinExistence type="predicted"/>
<keyword evidence="2" id="KW-1185">Reference proteome</keyword>
<evidence type="ECO:0000313" key="1">
    <source>
        <dbReference type="EMBL" id="NYS60693.1"/>
    </source>
</evidence>
<comment type="caution">
    <text evidence="1">The sequence shown here is derived from an EMBL/GenBank/DDBJ whole genome shotgun (WGS) entry which is preliminary data.</text>
</comment>
<evidence type="ECO:0000313" key="2">
    <source>
        <dbReference type="Proteomes" id="UP000586119"/>
    </source>
</evidence>
<dbReference type="InterPro" id="IPR051038">
    <property type="entry name" value="RMT2/GAMT_Mtase"/>
</dbReference>
<dbReference type="EMBL" id="JACCDF010000005">
    <property type="protein sequence ID" value="NYS60693.1"/>
    <property type="molecule type" value="Genomic_DNA"/>
</dbReference>
<dbReference type="GO" id="GO:0006601">
    <property type="term" value="P:creatine biosynthetic process"/>
    <property type="evidence" value="ECO:0007669"/>
    <property type="project" value="TreeGrafter"/>
</dbReference>
<dbReference type="PANTHER" id="PTHR32379">
    <property type="entry name" value="GUANIDINOACETATE N-METHYLTRANSFERASE"/>
    <property type="match status" value="1"/>
</dbReference>
<organism evidence="1 2">
    <name type="scientific">Vreelandella salicampi</name>
    <dbReference type="NCBI Taxonomy" id="1449798"/>
    <lineage>
        <taxon>Bacteria</taxon>
        <taxon>Pseudomonadati</taxon>
        <taxon>Pseudomonadota</taxon>
        <taxon>Gammaproteobacteria</taxon>
        <taxon>Oceanospirillales</taxon>
        <taxon>Halomonadaceae</taxon>
        <taxon>Vreelandella</taxon>
    </lineage>
</organism>
<name>A0A7Z0LKP5_9GAMM</name>
<dbReference type="PANTHER" id="PTHR32379:SF1">
    <property type="entry name" value="GUANIDINOACETATE N-METHYLTRANSFERASE"/>
    <property type="match status" value="1"/>
</dbReference>
<gene>
    <name evidence="1" type="ORF">HZS81_07945</name>
</gene>
<dbReference type="SUPFAM" id="SSF53335">
    <property type="entry name" value="S-adenosyl-L-methionine-dependent methyltransferases"/>
    <property type="match status" value="1"/>
</dbReference>
<reference evidence="1 2" key="1">
    <citation type="journal article" date="2015" name="Int. J. Syst. Evol. Microbiol.">
        <title>Halomonas salicampi sp. nov., a halotolerant and alkalitolerant bacterium isolated from a saltern soil.</title>
        <authorList>
            <person name="Lee J.C."/>
            <person name="Kim Y.S."/>
            <person name="Yun B.S."/>
            <person name="Whang K.S."/>
        </authorList>
    </citation>
    <scope>NUCLEOTIDE SEQUENCE [LARGE SCALE GENOMIC DNA]</scope>
    <source>
        <strain evidence="1 2">BH103</strain>
    </source>
</reference>
<dbReference type="Proteomes" id="UP000586119">
    <property type="component" value="Unassembled WGS sequence"/>
</dbReference>
<protein>
    <recommendedName>
        <fullName evidence="3">Methyltransferase domain-containing protein</fullName>
    </recommendedName>
</protein>
<accession>A0A7Z0LKP5</accession>
<evidence type="ECO:0008006" key="3">
    <source>
        <dbReference type="Google" id="ProtNLM"/>
    </source>
</evidence>
<dbReference type="RefSeq" id="WP_179930020.1">
    <property type="nucleotide sequence ID" value="NZ_JACCDF010000005.1"/>
</dbReference>